<dbReference type="GO" id="GO:0004252">
    <property type="term" value="F:serine-type endopeptidase activity"/>
    <property type="evidence" value="ECO:0007669"/>
    <property type="project" value="InterPro"/>
</dbReference>
<evidence type="ECO:0000313" key="9">
    <source>
        <dbReference type="Proteomes" id="UP000322000"/>
    </source>
</evidence>
<dbReference type="SMART" id="SM00020">
    <property type="entry name" value="Tryp_SPc"/>
    <property type="match status" value="1"/>
</dbReference>
<reference evidence="10" key="1">
    <citation type="submission" date="2025-08" db="UniProtKB">
        <authorList>
            <consortium name="RefSeq"/>
        </authorList>
    </citation>
    <scope>IDENTIFICATION</scope>
</reference>
<dbReference type="OrthoDB" id="7141960at2759"/>
<dbReference type="InterPro" id="IPR051333">
    <property type="entry name" value="CLIP_Serine_Protease"/>
</dbReference>
<feature type="signal peptide" evidence="7">
    <location>
        <begin position="1"/>
        <end position="22"/>
    </location>
</feature>
<dbReference type="InterPro" id="IPR043504">
    <property type="entry name" value="Peptidase_S1_PA_chymotrypsin"/>
</dbReference>
<comment type="subcellular location">
    <subcellularLocation>
        <location evidence="1">Secreted</location>
        <location evidence="1">Extracellular space</location>
    </subcellularLocation>
</comment>
<evidence type="ECO:0000256" key="3">
    <source>
        <dbReference type="ARBA" id="ARBA00023157"/>
    </source>
</evidence>
<name>A0A7E5VQL7_TRINI</name>
<accession>A0A7E5VQL7</accession>
<dbReference type="PANTHER" id="PTHR24260:SF147">
    <property type="entry name" value="EG:BACR7A4.3 PROTEIN-RELATED"/>
    <property type="match status" value="1"/>
</dbReference>
<evidence type="ECO:0000259" key="8">
    <source>
        <dbReference type="PROSITE" id="PS50240"/>
    </source>
</evidence>
<dbReference type="AlphaFoldDB" id="A0A7E5VQL7"/>
<organism evidence="9 10">
    <name type="scientific">Trichoplusia ni</name>
    <name type="common">Cabbage looper</name>
    <dbReference type="NCBI Taxonomy" id="7111"/>
    <lineage>
        <taxon>Eukaryota</taxon>
        <taxon>Metazoa</taxon>
        <taxon>Ecdysozoa</taxon>
        <taxon>Arthropoda</taxon>
        <taxon>Hexapoda</taxon>
        <taxon>Insecta</taxon>
        <taxon>Pterygota</taxon>
        <taxon>Neoptera</taxon>
        <taxon>Endopterygota</taxon>
        <taxon>Lepidoptera</taxon>
        <taxon>Glossata</taxon>
        <taxon>Ditrysia</taxon>
        <taxon>Noctuoidea</taxon>
        <taxon>Noctuidae</taxon>
        <taxon>Plusiinae</taxon>
        <taxon>Trichoplusia</taxon>
    </lineage>
</organism>
<dbReference type="PROSITE" id="PS00134">
    <property type="entry name" value="TRYPSIN_HIS"/>
    <property type="match status" value="1"/>
</dbReference>
<dbReference type="InterPro" id="IPR018114">
    <property type="entry name" value="TRYPSIN_HIS"/>
</dbReference>
<dbReference type="SUPFAM" id="SSF50494">
    <property type="entry name" value="Trypsin-like serine proteases"/>
    <property type="match status" value="1"/>
</dbReference>
<dbReference type="GO" id="GO:0005576">
    <property type="term" value="C:extracellular region"/>
    <property type="evidence" value="ECO:0007669"/>
    <property type="project" value="UniProtKB-SubCell"/>
</dbReference>
<feature type="chain" id="PRO_5028864925" evidence="7">
    <location>
        <begin position="23"/>
        <end position="421"/>
    </location>
</feature>
<dbReference type="GO" id="GO:0090729">
    <property type="term" value="F:toxin activity"/>
    <property type="evidence" value="ECO:0007669"/>
    <property type="project" value="UniProtKB-KW"/>
</dbReference>
<keyword evidence="2" id="KW-0800">Toxin</keyword>
<comment type="function">
    <text evidence="5">Fibrinolytic activity; shows preferential cleavage of Arg-Gly bonds in all three fibrinogen chains. Contact with the caterpillars causes severe bleeding, due the anticoagulant effect of the protein.</text>
</comment>
<dbReference type="InterPro" id="IPR009003">
    <property type="entry name" value="Peptidase_S1_PA"/>
</dbReference>
<keyword evidence="3" id="KW-1015">Disulfide bond</keyword>
<dbReference type="Proteomes" id="UP000322000">
    <property type="component" value="Chromosome 7"/>
</dbReference>
<dbReference type="KEGG" id="tnl:113495841"/>
<evidence type="ECO:0000256" key="6">
    <source>
        <dbReference type="ARBA" id="ARBA00084094"/>
    </source>
</evidence>
<dbReference type="GO" id="GO:0006508">
    <property type="term" value="P:proteolysis"/>
    <property type="evidence" value="ECO:0007669"/>
    <property type="project" value="InterPro"/>
</dbReference>
<dbReference type="RefSeq" id="XP_026730633.1">
    <property type="nucleotide sequence ID" value="XM_026874832.1"/>
</dbReference>
<keyword evidence="9" id="KW-1185">Reference proteome</keyword>
<dbReference type="PROSITE" id="PS50240">
    <property type="entry name" value="TRYPSIN_DOM"/>
    <property type="match status" value="1"/>
</dbReference>
<feature type="domain" description="Peptidase S1" evidence="8">
    <location>
        <begin position="158"/>
        <end position="350"/>
    </location>
</feature>
<evidence type="ECO:0000256" key="7">
    <source>
        <dbReference type="SAM" id="SignalP"/>
    </source>
</evidence>
<keyword evidence="4" id="KW-1199">Hemostasis impairing toxin</keyword>
<proteinExistence type="predicted"/>
<dbReference type="GeneID" id="113495841"/>
<evidence type="ECO:0000256" key="2">
    <source>
        <dbReference type="ARBA" id="ARBA00022656"/>
    </source>
</evidence>
<dbReference type="InParanoid" id="A0A7E5VQL7"/>
<keyword evidence="7" id="KW-0732">Signal</keyword>
<sequence>MADHRFFGILLCLFSCLYSGLSQLNLSEGSRCINKIHNGTCVRLFRCGSAVLTYLYRNAGFLEENQLPEIPEICSNTNNEPVVCCTDCLFSERDEFRHSAISPNGVLVSRRGRVAWKKCLDYFQRLPYPCRGKGNIELRKSWNMDAQCHDVTLRVAVNIGGQDPHPWKFPHLALLGYGDPDSVQWLCEGTIISERFILTAAHCTNGGVFGNAAFVAVGTQKHVDREKHWKIYNVKRIIKHPEYNEPSWYHDLALLETESEIRFDEEILPACLDVGIRDASVAETAGTYGPTENQTQTRRTGDDLQMIYVDRLQWVDCAFAYKPSNSLMKGYDHKIQTCYGTHSQMDDTCKVRLDVSIFFCSFLVYQVLLRRHILDKKNICLHRYVTTTEVINIKKKQIKRGRWKMNKSLNGTAVQNFVDMP</sequence>
<dbReference type="FunFam" id="2.40.10.10:FF:000068">
    <property type="entry name" value="transmembrane protease serine 2"/>
    <property type="match status" value="1"/>
</dbReference>
<gene>
    <name evidence="10" type="primary">LOC113495841</name>
</gene>
<protein>
    <submittedName>
        <fullName evidence="10">Serine protease snake-like isoform X1</fullName>
    </submittedName>
</protein>
<evidence type="ECO:0000256" key="5">
    <source>
        <dbReference type="ARBA" id="ARBA00055534"/>
    </source>
</evidence>
<dbReference type="Gene3D" id="2.40.10.10">
    <property type="entry name" value="Trypsin-like serine proteases"/>
    <property type="match status" value="1"/>
</dbReference>
<dbReference type="InterPro" id="IPR001254">
    <property type="entry name" value="Trypsin_dom"/>
</dbReference>
<dbReference type="PANTHER" id="PTHR24260">
    <property type="match status" value="1"/>
</dbReference>
<evidence type="ECO:0000256" key="1">
    <source>
        <dbReference type="ARBA" id="ARBA00004239"/>
    </source>
</evidence>
<keyword evidence="6" id="KW-1205">Fibrinolytic toxin</keyword>
<evidence type="ECO:0000256" key="4">
    <source>
        <dbReference type="ARBA" id="ARBA00023240"/>
    </source>
</evidence>
<dbReference type="Pfam" id="PF00089">
    <property type="entry name" value="Trypsin"/>
    <property type="match status" value="1"/>
</dbReference>
<evidence type="ECO:0000313" key="10">
    <source>
        <dbReference type="RefSeq" id="XP_026730633.1"/>
    </source>
</evidence>